<keyword evidence="2" id="KW-1185">Reference proteome</keyword>
<comment type="caution">
    <text evidence="1">The sequence shown here is derived from an EMBL/GenBank/DDBJ whole genome shotgun (WGS) entry which is preliminary data.</text>
</comment>
<protein>
    <recommendedName>
        <fullName evidence="3">DUF3050 domain-containing protein</fullName>
    </recommendedName>
</protein>
<gene>
    <name evidence="1" type="ORF">Shyd_91300</name>
</gene>
<proteinExistence type="predicted"/>
<reference evidence="1" key="1">
    <citation type="submission" date="2024-05" db="EMBL/GenBank/DDBJ databases">
        <title>Whole genome shotgun sequence of Streptomyces hydrogenans NBRC 13475.</title>
        <authorList>
            <person name="Komaki H."/>
            <person name="Tamura T."/>
        </authorList>
    </citation>
    <scope>NUCLEOTIDE SEQUENCE</scope>
    <source>
        <strain evidence="1">NBRC 13475</strain>
    </source>
</reference>
<dbReference type="Pfam" id="PF11251">
    <property type="entry name" value="DUF3050"/>
    <property type="match status" value="1"/>
</dbReference>
<dbReference type="EMBL" id="BNDW01000117">
    <property type="protein sequence ID" value="GHI27759.1"/>
    <property type="molecule type" value="Genomic_DNA"/>
</dbReference>
<dbReference type="Gene3D" id="1.20.910.10">
    <property type="entry name" value="Heme oxygenase-like"/>
    <property type="match status" value="1"/>
</dbReference>
<dbReference type="SUPFAM" id="SSF48613">
    <property type="entry name" value="Heme oxygenase-like"/>
    <property type="match status" value="1"/>
</dbReference>
<accession>A0ABQ3PRV9</accession>
<dbReference type="Proteomes" id="UP001052739">
    <property type="component" value="Unassembled WGS sequence"/>
</dbReference>
<evidence type="ECO:0000313" key="1">
    <source>
        <dbReference type="EMBL" id="GHI27759.1"/>
    </source>
</evidence>
<name>A0ABQ3PRV9_9ACTN</name>
<dbReference type="InterPro" id="IPR024423">
    <property type="entry name" value="DUF3050"/>
</dbReference>
<dbReference type="RefSeq" id="WP_190222459.1">
    <property type="nucleotide sequence ID" value="NZ_BNBS01000015.1"/>
</dbReference>
<evidence type="ECO:0008006" key="3">
    <source>
        <dbReference type="Google" id="ProtNLM"/>
    </source>
</evidence>
<evidence type="ECO:0000313" key="2">
    <source>
        <dbReference type="Proteomes" id="UP001052739"/>
    </source>
</evidence>
<organism evidence="1 2">
    <name type="scientific">Streptomyces hydrogenans</name>
    <dbReference type="NCBI Taxonomy" id="1873719"/>
    <lineage>
        <taxon>Bacteria</taxon>
        <taxon>Bacillati</taxon>
        <taxon>Actinomycetota</taxon>
        <taxon>Actinomycetes</taxon>
        <taxon>Kitasatosporales</taxon>
        <taxon>Streptomycetaceae</taxon>
        <taxon>Streptomyces</taxon>
    </lineage>
</organism>
<dbReference type="InterPro" id="IPR016084">
    <property type="entry name" value="Haem_Oase-like_multi-hlx"/>
</dbReference>
<sequence>MSSDRYHWDRSHPGLTSLREAIEPVRREVVGHPVYRELNSLERVRTFQERHVFAVWDFMSLLTSLQRRLTCVDLPWLPNGPTASRRLINEIVLVEESDAFGDGYTSHFELYLDGMARSGADTGPVSRFLRSLGTGTGVAEAAKSADVPSAATDFMAVTWSIIEDEPVHCQAAAFAFGREDLIPEMFGQVVRIEDANDRLALFKDYLARHIEVDGEQHTPMAMQMLIDLCGEDPARWAQCADTVRRALSARVALWDGILADCDSRPASAPPRPAPVP</sequence>